<reference evidence="2" key="1">
    <citation type="submission" date="2014-12" db="EMBL/GenBank/DDBJ databases">
        <title>The draft genome of the Tatumella morbirosei type strain, LMG23360T isolated from pineapple rot.</title>
        <authorList>
            <person name="Smits T.H."/>
            <person name="Palmer M."/>
            <person name="Venter S.N."/>
            <person name="Duffy B."/>
            <person name="Steenkamp E.T."/>
            <person name="Chan W.Y."/>
            <person name="Coutinho T.A."/>
            <person name="Coetzee M.P."/>
            <person name="De Maayer P."/>
        </authorList>
    </citation>
    <scope>NUCLEOTIDE SEQUENCE [LARGE SCALE GENOMIC DNA]</scope>
    <source>
        <strain evidence="2">LMG 23360</strain>
    </source>
</reference>
<dbReference type="eggNOG" id="ENOG5032VW4">
    <property type="taxonomic scope" value="Bacteria"/>
</dbReference>
<feature type="domain" description="PRTase-CE" evidence="1">
    <location>
        <begin position="16"/>
        <end position="286"/>
    </location>
</feature>
<dbReference type="AlphaFoldDB" id="A0A095TDX7"/>
<organism evidence="2 3">
    <name type="scientific">Tatumella morbirosei</name>
    <dbReference type="NCBI Taxonomy" id="642227"/>
    <lineage>
        <taxon>Bacteria</taxon>
        <taxon>Pseudomonadati</taxon>
        <taxon>Pseudomonadota</taxon>
        <taxon>Gammaproteobacteria</taxon>
        <taxon>Enterobacterales</taxon>
        <taxon>Erwiniaceae</taxon>
        <taxon>Tatumella</taxon>
    </lineage>
</organism>
<dbReference type="InterPro" id="IPR056920">
    <property type="entry name" value="PRTase-CE"/>
</dbReference>
<sequence length="290" mass="33008">MRTVQLWPKSGVFSPEEWLSNFCEKDLCFAVRLLEGFTFYSTELVESMFKSSFLNLSQQTIKNKDNLKIAIRSWGYFIDNIIVVRVTGERPNDTDSGYAFSRMARNILNIPQERILSPESALDYIARGNTCDVVFVDDFVGSGQQFVTLWDRVYKILGNETSFFNISCLRTDINFYYCPVICTEYGMNTIYSKCRNIKISTAHIFGEQQSLLSANSSIWRDDMRTSGPEFLERVSIAAGIPDKDGDFGCWRGFHKLGLALAFEHGYPDATVPLFYHSSKAWKPLIKGGAL</sequence>
<evidence type="ECO:0000259" key="1">
    <source>
        <dbReference type="Pfam" id="PF24390"/>
    </source>
</evidence>
<accession>A0A095TDX7</accession>
<dbReference type="STRING" id="642227.HA49_07430"/>
<name>A0A095TDX7_9GAMM</name>
<evidence type="ECO:0000313" key="3">
    <source>
        <dbReference type="Proteomes" id="UP000029577"/>
    </source>
</evidence>
<gene>
    <name evidence="2" type="ORF">HA49_07430</name>
</gene>
<proteinExistence type="predicted"/>
<dbReference type="Proteomes" id="UP000029577">
    <property type="component" value="Unassembled WGS sequence"/>
</dbReference>
<comment type="caution">
    <text evidence="2">The sequence shown here is derived from an EMBL/GenBank/DDBJ whole genome shotgun (WGS) entry which is preliminary data.</text>
</comment>
<protein>
    <recommendedName>
        <fullName evidence="1">PRTase-CE domain-containing protein</fullName>
    </recommendedName>
</protein>
<evidence type="ECO:0000313" key="2">
    <source>
        <dbReference type="EMBL" id="KGD75091.1"/>
    </source>
</evidence>
<dbReference type="EMBL" id="JPKR02000004">
    <property type="protein sequence ID" value="KGD75091.1"/>
    <property type="molecule type" value="Genomic_DNA"/>
</dbReference>
<keyword evidence="3" id="KW-1185">Reference proteome</keyword>
<dbReference type="Pfam" id="PF24390">
    <property type="entry name" value="PRTase-CE"/>
    <property type="match status" value="1"/>
</dbReference>